<evidence type="ECO:0000313" key="2">
    <source>
        <dbReference type="Proteomes" id="UP000021816"/>
    </source>
</evidence>
<name>A0A011N6W0_9PROT</name>
<comment type="caution">
    <text evidence="1">The sequence shown here is derived from an EMBL/GenBank/DDBJ whole genome shotgun (WGS) entry which is preliminary data.</text>
</comment>
<reference evidence="1 2" key="1">
    <citation type="submission" date="2014-02" db="EMBL/GenBank/DDBJ databases">
        <title>Expanding our view of genomic diversity in Candidatus Accumulibacter clades.</title>
        <authorList>
            <person name="Skennerton C.T."/>
            <person name="Barr J.J."/>
            <person name="Slater F.R."/>
            <person name="Bond P.L."/>
            <person name="Tyson G.W."/>
        </authorList>
    </citation>
    <scope>NUCLEOTIDE SEQUENCE [LARGE SCALE GENOMIC DNA]</scope>
    <source>
        <strain evidence="2">BA-92</strain>
    </source>
</reference>
<dbReference type="EMBL" id="JEMX01000074">
    <property type="protein sequence ID" value="EXI78338.1"/>
    <property type="molecule type" value="Genomic_DNA"/>
</dbReference>
<organism evidence="1 2">
    <name type="scientific">Candidatus Accumulibacter appositus</name>
    <dbReference type="NCBI Taxonomy" id="1454003"/>
    <lineage>
        <taxon>Bacteria</taxon>
        <taxon>Pseudomonadati</taxon>
        <taxon>Pseudomonadota</taxon>
        <taxon>Betaproteobacteria</taxon>
        <taxon>Candidatus Accumulibacter</taxon>
    </lineage>
</organism>
<dbReference type="Proteomes" id="UP000021816">
    <property type="component" value="Unassembled WGS sequence"/>
</dbReference>
<sequence length="75" mass="8431">MTAAVVGAGIRSTLMLTDFPRPCFPRKAANGRRKERVAPHWYQLFAWNWSECALVLCVESLSVGFCPLHETECFG</sequence>
<dbReference type="AlphaFoldDB" id="A0A011N6W0"/>
<protein>
    <submittedName>
        <fullName evidence="1">Uncharacterized protein</fullName>
    </submittedName>
</protein>
<dbReference type="STRING" id="1454003.AW10_03113"/>
<gene>
    <name evidence="1" type="ORF">AW10_03113</name>
</gene>
<accession>A0A011N6W0</accession>
<evidence type="ECO:0000313" key="1">
    <source>
        <dbReference type="EMBL" id="EXI78338.1"/>
    </source>
</evidence>
<proteinExistence type="predicted"/>